<accession>A0A6J6TTD2</accession>
<proteinExistence type="predicted"/>
<dbReference type="EMBL" id="CAEZYZ010000116">
    <property type="protein sequence ID" value="CAB4749737.1"/>
    <property type="molecule type" value="Genomic_DNA"/>
</dbReference>
<reference evidence="1" key="1">
    <citation type="submission" date="2020-05" db="EMBL/GenBank/DDBJ databases">
        <authorList>
            <person name="Chiriac C."/>
            <person name="Salcher M."/>
            <person name="Ghai R."/>
            <person name="Kavagutti S V."/>
        </authorList>
    </citation>
    <scope>NUCLEOTIDE SEQUENCE</scope>
</reference>
<protein>
    <submittedName>
        <fullName evidence="1">Unannotated protein</fullName>
    </submittedName>
</protein>
<gene>
    <name evidence="1" type="ORF">UFOPK2810_00786</name>
</gene>
<organism evidence="1">
    <name type="scientific">freshwater metagenome</name>
    <dbReference type="NCBI Taxonomy" id="449393"/>
    <lineage>
        <taxon>unclassified sequences</taxon>
        <taxon>metagenomes</taxon>
        <taxon>ecological metagenomes</taxon>
    </lineage>
</organism>
<sequence>MAAAGITAYVVNSGSGKPGDGWVEVWNMNPDDAREEARAYLRLLTLGPESEA</sequence>
<dbReference type="AlphaFoldDB" id="A0A6J6TTD2"/>
<name>A0A6J6TTD2_9ZZZZ</name>
<evidence type="ECO:0000313" key="1">
    <source>
        <dbReference type="EMBL" id="CAB4749737.1"/>
    </source>
</evidence>